<evidence type="ECO:0000313" key="1">
    <source>
        <dbReference type="EMBL" id="CAE6770091.1"/>
    </source>
</evidence>
<name>A0ABM8RT32_9BACT</name>
<dbReference type="Proteomes" id="UP000675880">
    <property type="component" value="Unassembled WGS sequence"/>
</dbReference>
<dbReference type="RefSeq" id="WP_213043087.1">
    <property type="nucleotide sequence ID" value="NZ_CAJNBJ010000017.1"/>
</dbReference>
<keyword evidence="2" id="KW-1185">Reference proteome</keyword>
<comment type="caution">
    <text evidence="1">The sequence shown here is derived from an EMBL/GenBank/DDBJ whole genome shotgun (WGS) entry which is preliminary data.</text>
</comment>
<organism evidence="1 2">
    <name type="scientific">Nitrospira defluvii</name>
    <dbReference type="NCBI Taxonomy" id="330214"/>
    <lineage>
        <taxon>Bacteria</taxon>
        <taxon>Pseudomonadati</taxon>
        <taxon>Nitrospirota</taxon>
        <taxon>Nitrospiria</taxon>
        <taxon>Nitrospirales</taxon>
        <taxon>Nitrospiraceae</taxon>
        <taxon>Nitrospira</taxon>
    </lineage>
</organism>
<proteinExistence type="predicted"/>
<reference evidence="1 2" key="1">
    <citation type="submission" date="2021-02" db="EMBL/GenBank/DDBJ databases">
        <authorList>
            <person name="Han P."/>
        </authorList>
    </citation>
    <scope>NUCLEOTIDE SEQUENCE [LARGE SCALE GENOMIC DNA]</scope>
    <source>
        <strain evidence="1">Candidatus Nitrospira sp. ZN2</strain>
    </source>
</reference>
<dbReference type="EMBL" id="CAJNBJ010000017">
    <property type="protein sequence ID" value="CAE6770091.1"/>
    <property type="molecule type" value="Genomic_DNA"/>
</dbReference>
<gene>
    <name evidence="1" type="ORF">NSPZN2_40237</name>
</gene>
<accession>A0ABM8RT32</accession>
<protein>
    <submittedName>
        <fullName evidence="1">Uncharacterized protein</fullName>
    </submittedName>
</protein>
<sequence>MEFKLDNSFNDNLALFKAETEKIDPECAKILFDNLHLLDVASEATPGRAAIGKFHEAVLNALDALQKAATGDKS</sequence>
<evidence type="ECO:0000313" key="2">
    <source>
        <dbReference type="Proteomes" id="UP000675880"/>
    </source>
</evidence>